<accession>A0A9D5K903</accession>
<proteinExistence type="predicted"/>
<dbReference type="AlphaFoldDB" id="A0A9D5K903"/>
<dbReference type="Proteomes" id="UP000630660">
    <property type="component" value="Unassembled WGS sequence"/>
</dbReference>
<evidence type="ECO:0000313" key="3">
    <source>
        <dbReference type="Proteomes" id="UP000630660"/>
    </source>
</evidence>
<keyword evidence="1" id="KW-0472">Membrane</keyword>
<protein>
    <submittedName>
        <fullName evidence="2">Uncharacterized protein</fullName>
    </submittedName>
</protein>
<keyword evidence="1" id="KW-0812">Transmembrane</keyword>
<organism evidence="2 3">
    <name type="scientific">candidate division WOR-3 bacterium</name>
    <dbReference type="NCBI Taxonomy" id="2052148"/>
    <lineage>
        <taxon>Bacteria</taxon>
        <taxon>Bacteria division WOR-3</taxon>
    </lineage>
</organism>
<feature type="transmembrane region" description="Helical" evidence="1">
    <location>
        <begin position="50"/>
        <end position="71"/>
    </location>
</feature>
<keyword evidence="1" id="KW-1133">Transmembrane helix</keyword>
<comment type="caution">
    <text evidence="2">The sequence shown here is derived from an EMBL/GenBank/DDBJ whole genome shotgun (WGS) entry which is preliminary data.</text>
</comment>
<evidence type="ECO:0000313" key="2">
    <source>
        <dbReference type="EMBL" id="MBD3364576.1"/>
    </source>
</evidence>
<sequence length="72" mass="7893">MFGLVVLIFLVSVLSVISVSRFVFSLRKLAAGSHDTRNHKSPNRQDKPPLVFWAVASPILAAAFVFLAVLIL</sequence>
<reference evidence="2" key="1">
    <citation type="submission" date="2019-11" db="EMBL/GenBank/DDBJ databases">
        <title>Microbial mats filling the niche in hypersaline microbial mats.</title>
        <authorList>
            <person name="Wong H.L."/>
            <person name="Macleod F.I."/>
            <person name="White R.A. III"/>
            <person name="Burns B.P."/>
        </authorList>
    </citation>
    <scope>NUCLEOTIDE SEQUENCE</scope>
    <source>
        <strain evidence="2">Bin_327</strain>
    </source>
</reference>
<dbReference type="EMBL" id="WJKJ01000163">
    <property type="protein sequence ID" value="MBD3364576.1"/>
    <property type="molecule type" value="Genomic_DNA"/>
</dbReference>
<feature type="transmembrane region" description="Helical" evidence="1">
    <location>
        <begin position="6"/>
        <end position="24"/>
    </location>
</feature>
<gene>
    <name evidence="2" type="ORF">GF359_05115</name>
</gene>
<evidence type="ECO:0000256" key="1">
    <source>
        <dbReference type="SAM" id="Phobius"/>
    </source>
</evidence>
<name>A0A9D5K903_UNCW3</name>